<dbReference type="Pfam" id="PF01535">
    <property type="entry name" value="PPR"/>
    <property type="match status" value="5"/>
</dbReference>
<dbReference type="GO" id="GO:0009451">
    <property type="term" value="P:RNA modification"/>
    <property type="evidence" value="ECO:0007669"/>
    <property type="project" value="InterPro"/>
</dbReference>
<feature type="repeat" description="PPR" evidence="2">
    <location>
        <begin position="348"/>
        <end position="378"/>
    </location>
</feature>
<dbReference type="InterPro" id="IPR032867">
    <property type="entry name" value="DYW_dom"/>
</dbReference>
<protein>
    <recommendedName>
        <fullName evidence="3">DYW domain-containing protein</fullName>
    </recommendedName>
</protein>
<dbReference type="Proteomes" id="UP000652761">
    <property type="component" value="Unassembled WGS sequence"/>
</dbReference>
<dbReference type="GO" id="GO:0008270">
    <property type="term" value="F:zinc ion binding"/>
    <property type="evidence" value="ECO:0007669"/>
    <property type="project" value="InterPro"/>
</dbReference>
<name>A0A843XJC5_COLES</name>
<dbReference type="InterPro" id="IPR002885">
    <property type="entry name" value="PPR_rpt"/>
</dbReference>
<reference evidence="4" key="1">
    <citation type="submission" date="2017-07" db="EMBL/GenBank/DDBJ databases">
        <title>Taro Niue Genome Assembly and Annotation.</title>
        <authorList>
            <person name="Atibalentja N."/>
            <person name="Keating K."/>
            <person name="Fields C.J."/>
        </authorList>
    </citation>
    <scope>NUCLEOTIDE SEQUENCE</scope>
    <source>
        <strain evidence="4">Niue_2</strain>
        <tissue evidence="4">Leaf</tissue>
    </source>
</reference>
<dbReference type="InterPro" id="IPR046960">
    <property type="entry name" value="PPR_At4g14850-like_plant"/>
</dbReference>
<feature type="repeat" description="PPR" evidence="2">
    <location>
        <begin position="214"/>
        <end position="248"/>
    </location>
</feature>
<feature type="repeat" description="PPR" evidence="2">
    <location>
        <begin position="379"/>
        <end position="413"/>
    </location>
</feature>
<dbReference type="NCBIfam" id="TIGR00756">
    <property type="entry name" value="PPR"/>
    <property type="match status" value="5"/>
</dbReference>
<dbReference type="EMBL" id="NMUH01008847">
    <property type="protein sequence ID" value="MQM19332.1"/>
    <property type="molecule type" value="Genomic_DNA"/>
</dbReference>
<feature type="repeat" description="PPR" evidence="2">
    <location>
        <begin position="277"/>
        <end position="307"/>
    </location>
</feature>
<dbReference type="Pfam" id="PF13041">
    <property type="entry name" value="PPR_2"/>
    <property type="match status" value="2"/>
</dbReference>
<keyword evidence="5" id="KW-1185">Reference proteome</keyword>
<dbReference type="InterPro" id="IPR046848">
    <property type="entry name" value="E_motif"/>
</dbReference>
<dbReference type="AlphaFoldDB" id="A0A843XJC5"/>
<dbReference type="GO" id="GO:0003723">
    <property type="term" value="F:RNA binding"/>
    <property type="evidence" value="ECO:0007669"/>
    <property type="project" value="InterPro"/>
</dbReference>
<evidence type="ECO:0000256" key="2">
    <source>
        <dbReference type="PROSITE-ProRule" id="PRU00708"/>
    </source>
</evidence>
<evidence type="ECO:0000256" key="1">
    <source>
        <dbReference type="ARBA" id="ARBA00022737"/>
    </source>
</evidence>
<gene>
    <name evidence="4" type="ORF">Taro_052335</name>
</gene>
<sequence>MLARNWKHYLSLGTTRVAKPTSLVLFPITVPSWIAEGCFPLGACRHHRVPGFAAAATTTTSNPAGNAGPAGPSGFHYHDHSAIEQEQPSVSSTNRLIGLFASGGDVHSARRLVDAMPTKKPLSWNSMLAAYSKRPGNLAEAVRLFADMPCPDVVSFNTMLSCYFRNSDVDGARRLFREMPIKDCVSWNTMISGLSDHGEMEEAQTFFSTMPMRNLVSWNAMITGFVRAGNLNMAEEFFNRAPNKNDVVLQTVMITGYMSSGKVNVARSLFDKMLVRNPVTWNAMISGYGENQQPEQALKIFRKMVATWYLKPNSSTLSSALLACSNLSALELGRQIHQFACKSPLILDPTVGTSLVSMYCKCGDLWEAYRLFNEVDQKDVVCWNAMISGYAQHGYGVTAIKLFDDMKDKRILPNWITFVAALSACVHAGMVDLGRRIFQSMKGEYGVEPRPDHYYCMVDLLCRAGLIVEAVDLIHNMPFTPHRAVFGALLGACRIQKNLELAEFAAQKLLELEPRSAGAYVQLANVYAAMHRWEDVSKIRRLMKDGKVVKTPGYSWIVVNSIVHVFRSGDRLHTQLDLIYSKLNELEVCMKKAGYIPDLSSALHDVGMEQKELILLRHSEKLAIAFGLISLPTWMTIRVFKNLRVCVDCHNATKFISLVEGRDIIVRDTTRFHHFSNGCCSCGDFW</sequence>
<dbReference type="Pfam" id="PF14432">
    <property type="entry name" value="DYW_deaminase"/>
    <property type="match status" value="1"/>
</dbReference>
<dbReference type="Pfam" id="PF20431">
    <property type="entry name" value="E_motif"/>
    <property type="match status" value="1"/>
</dbReference>
<dbReference type="PANTHER" id="PTHR47926">
    <property type="entry name" value="PENTATRICOPEPTIDE REPEAT-CONTAINING PROTEIN"/>
    <property type="match status" value="1"/>
</dbReference>
<dbReference type="InterPro" id="IPR011990">
    <property type="entry name" value="TPR-like_helical_dom_sf"/>
</dbReference>
<accession>A0A843XJC5</accession>
<proteinExistence type="predicted"/>
<evidence type="ECO:0000313" key="5">
    <source>
        <dbReference type="Proteomes" id="UP000652761"/>
    </source>
</evidence>
<keyword evidence="1" id="KW-0677">Repeat</keyword>
<evidence type="ECO:0000313" key="4">
    <source>
        <dbReference type="EMBL" id="MQM19332.1"/>
    </source>
</evidence>
<dbReference type="Gene3D" id="1.25.40.10">
    <property type="entry name" value="Tetratricopeptide repeat domain"/>
    <property type="match status" value="3"/>
</dbReference>
<dbReference type="SUPFAM" id="SSF48452">
    <property type="entry name" value="TPR-like"/>
    <property type="match status" value="1"/>
</dbReference>
<feature type="domain" description="DYW" evidence="3">
    <location>
        <begin position="594"/>
        <end position="686"/>
    </location>
</feature>
<dbReference type="OrthoDB" id="185373at2759"/>
<comment type="caution">
    <text evidence="4">The sequence shown here is derived from an EMBL/GenBank/DDBJ whole genome shotgun (WGS) entry which is preliminary data.</text>
</comment>
<evidence type="ECO:0000259" key="3">
    <source>
        <dbReference type="Pfam" id="PF14432"/>
    </source>
</evidence>
<dbReference type="FunFam" id="1.25.40.10:FF:000366">
    <property type="entry name" value="Pentatricopeptide (PPR) repeat-containing protein"/>
    <property type="match status" value="1"/>
</dbReference>
<dbReference type="PROSITE" id="PS51375">
    <property type="entry name" value="PPR"/>
    <property type="match status" value="5"/>
</dbReference>
<dbReference type="PANTHER" id="PTHR47926:SF410">
    <property type="entry name" value="(WILD MALAYSIAN BANANA) HYPOTHETICAL PROTEIN"/>
    <property type="match status" value="1"/>
</dbReference>
<organism evidence="4 5">
    <name type="scientific">Colocasia esculenta</name>
    <name type="common">Wild taro</name>
    <name type="synonym">Arum esculentum</name>
    <dbReference type="NCBI Taxonomy" id="4460"/>
    <lineage>
        <taxon>Eukaryota</taxon>
        <taxon>Viridiplantae</taxon>
        <taxon>Streptophyta</taxon>
        <taxon>Embryophyta</taxon>
        <taxon>Tracheophyta</taxon>
        <taxon>Spermatophyta</taxon>
        <taxon>Magnoliopsida</taxon>
        <taxon>Liliopsida</taxon>
        <taxon>Araceae</taxon>
        <taxon>Aroideae</taxon>
        <taxon>Colocasieae</taxon>
        <taxon>Colocasia</taxon>
    </lineage>
</organism>
<dbReference type="FunFam" id="1.25.40.10:FF:000031">
    <property type="entry name" value="Pentatricopeptide repeat-containing protein mitochondrial"/>
    <property type="match status" value="1"/>
</dbReference>
<dbReference type="Pfam" id="PF12854">
    <property type="entry name" value="PPR_1"/>
    <property type="match status" value="1"/>
</dbReference>
<feature type="repeat" description="PPR" evidence="2">
    <location>
        <begin position="152"/>
        <end position="186"/>
    </location>
</feature>